<dbReference type="GeneID" id="92098208"/>
<dbReference type="Pfam" id="PF01674">
    <property type="entry name" value="Lipase_2"/>
    <property type="match status" value="1"/>
</dbReference>
<feature type="chain" id="PRO_5047207321" evidence="1">
    <location>
        <begin position="21"/>
        <end position="272"/>
    </location>
</feature>
<accession>A0ABR1T9J3</accession>
<dbReference type="Gene3D" id="3.40.50.1820">
    <property type="entry name" value="alpha/beta hydrolase"/>
    <property type="match status" value="1"/>
</dbReference>
<comment type="caution">
    <text evidence="2">The sequence shown here is derived from an EMBL/GenBank/DDBJ whole genome shotgun (WGS) entry which is preliminary data.</text>
</comment>
<protein>
    <submittedName>
        <fullName evidence="2">Secreted lipase</fullName>
    </submittedName>
</protein>
<feature type="signal peptide" evidence="1">
    <location>
        <begin position="1"/>
        <end position="20"/>
    </location>
</feature>
<organism evidence="2 3">
    <name type="scientific">Apiospora phragmitis</name>
    <dbReference type="NCBI Taxonomy" id="2905665"/>
    <lineage>
        <taxon>Eukaryota</taxon>
        <taxon>Fungi</taxon>
        <taxon>Dikarya</taxon>
        <taxon>Ascomycota</taxon>
        <taxon>Pezizomycotina</taxon>
        <taxon>Sordariomycetes</taxon>
        <taxon>Xylariomycetidae</taxon>
        <taxon>Amphisphaeriales</taxon>
        <taxon>Apiosporaceae</taxon>
        <taxon>Apiospora</taxon>
    </lineage>
</organism>
<evidence type="ECO:0000313" key="3">
    <source>
        <dbReference type="Proteomes" id="UP001480595"/>
    </source>
</evidence>
<dbReference type="InterPro" id="IPR029058">
    <property type="entry name" value="AB_hydrolase_fold"/>
</dbReference>
<sequence length="272" mass="29808">MKYVHLAIIAWLAGLHFVSAAILPGLASQLPRQGIIPRDPIWDAILDLKLLGHPKNDFDCRSAEHPTPVIHIHALLANPAVDLNLLQQEMQRQNYCTFTVLYGNTQHLAPWIGGLGDMRASSQTIADFVLEVAAKTGAAKVDLVGHSEGGVMALYVPMRHPEAAQHINHVYYGLTNLWYAGGEVTREVARGVLELLGCPACDDMAMGGHVYDDFRVTVIVSRNDTLVAPEVSRVDEQGVRNVVVQDTCPKIPWGMRICLRCVRLGVGVQCAH</sequence>
<dbReference type="SUPFAM" id="SSF53474">
    <property type="entry name" value="alpha/beta-Hydrolases"/>
    <property type="match status" value="1"/>
</dbReference>
<proteinExistence type="predicted"/>
<gene>
    <name evidence="2" type="ORF">PG994_013736</name>
</gene>
<dbReference type="InterPro" id="IPR002918">
    <property type="entry name" value="Lipase_EstA/Esterase_EstB"/>
</dbReference>
<dbReference type="RefSeq" id="XP_066710106.1">
    <property type="nucleotide sequence ID" value="XM_066865145.1"/>
</dbReference>
<evidence type="ECO:0000256" key="1">
    <source>
        <dbReference type="SAM" id="SignalP"/>
    </source>
</evidence>
<dbReference type="EMBL" id="JAQQWL010000013">
    <property type="protein sequence ID" value="KAK8043253.1"/>
    <property type="molecule type" value="Genomic_DNA"/>
</dbReference>
<keyword evidence="3" id="KW-1185">Reference proteome</keyword>
<dbReference type="Proteomes" id="UP001480595">
    <property type="component" value="Unassembled WGS sequence"/>
</dbReference>
<reference evidence="2 3" key="1">
    <citation type="submission" date="2023-01" db="EMBL/GenBank/DDBJ databases">
        <title>Analysis of 21 Apiospora genomes using comparative genomics revels a genus with tremendous synthesis potential of carbohydrate active enzymes and secondary metabolites.</title>
        <authorList>
            <person name="Sorensen T."/>
        </authorList>
    </citation>
    <scope>NUCLEOTIDE SEQUENCE [LARGE SCALE GENOMIC DNA]</scope>
    <source>
        <strain evidence="2 3">CBS 135458</strain>
    </source>
</reference>
<name>A0ABR1T9J3_9PEZI</name>
<keyword evidence="1" id="KW-0732">Signal</keyword>
<evidence type="ECO:0000313" key="2">
    <source>
        <dbReference type="EMBL" id="KAK8043253.1"/>
    </source>
</evidence>